<dbReference type="GeneID" id="98174005"/>
<accession>A0ABQ0G5L8</accession>
<feature type="compositionally biased region" description="Basic and acidic residues" evidence="1">
    <location>
        <begin position="111"/>
        <end position="136"/>
    </location>
</feature>
<evidence type="ECO:0000313" key="3">
    <source>
        <dbReference type="EMBL" id="GAB1313051.1"/>
    </source>
</evidence>
<organism evidence="3 4">
    <name type="scientific">Madurella fahalii</name>
    <dbReference type="NCBI Taxonomy" id="1157608"/>
    <lineage>
        <taxon>Eukaryota</taxon>
        <taxon>Fungi</taxon>
        <taxon>Dikarya</taxon>
        <taxon>Ascomycota</taxon>
        <taxon>Pezizomycotina</taxon>
        <taxon>Sordariomycetes</taxon>
        <taxon>Sordariomycetidae</taxon>
        <taxon>Sordariales</taxon>
        <taxon>Sordariales incertae sedis</taxon>
        <taxon>Madurella</taxon>
    </lineage>
</organism>
<evidence type="ECO:0000313" key="4">
    <source>
        <dbReference type="Proteomes" id="UP001628179"/>
    </source>
</evidence>
<dbReference type="InterPro" id="IPR054505">
    <property type="entry name" value="Myb_DNA-bind_8"/>
</dbReference>
<reference evidence="3 4" key="1">
    <citation type="submission" date="2024-09" db="EMBL/GenBank/DDBJ databases">
        <title>Itraconazole resistance in Madurella fahalii resulting from another homologue of gene encoding cytochrome P450 14-alpha sterol demethylase (CYP51).</title>
        <authorList>
            <person name="Yoshioka I."/>
            <person name="Fahal A.H."/>
            <person name="Kaneko S."/>
            <person name="Yaguchi T."/>
        </authorList>
    </citation>
    <scope>NUCLEOTIDE SEQUENCE [LARGE SCALE GENOMIC DNA]</scope>
    <source>
        <strain evidence="3 4">IFM 68171</strain>
    </source>
</reference>
<dbReference type="RefSeq" id="XP_070914783.1">
    <property type="nucleotide sequence ID" value="XM_071058682.1"/>
</dbReference>
<evidence type="ECO:0000256" key="1">
    <source>
        <dbReference type="SAM" id="MobiDB-lite"/>
    </source>
</evidence>
<evidence type="ECO:0000259" key="2">
    <source>
        <dbReference type="Pfam" id="PF22980"/>
    </source>
</evidence>
<name>A0ABQ0G5L8_9PEZI</name>
<dbReference type="Proteomes" id="UP001628179">
    <property type="component" value="Unassembled WGS sequence"/>
</dbReference>
<feature type="compositionally biased region" description="Basic and acidic residues" evidence="1">
    <location>
        <begin position="71"/>
        <end position="84"/>
    </location>
</feature>
<dbReference type="EMBL" id="BAAFSV010000002">
    <property type="protein sequence ID" value="GAB1313051.1"/>
    <property type="molecule type" value="Genomic_DNA"/>
</dbReference>
<feature type="domain" description="Myb-like DNA-binding" evidence="2">
    <location>
        <begin position="7"/>
        <end position="54"/>
    </location>
</feature>
<feature type="region of interest" description="Disordered" evidence="1">
    <location>
        <begin position="51"/>
        <end position="136"/>
    </location>
</feature>
<protein>
    <recommendedName>
        <fullName evidence="2">Myb-like DNA-binding domain-containing protein</fullName>
    </recommendedName>
</protein>
<comment type="caution">
    <text evidence="3">The sequence shown here is derived from an EMBL/GenBank/DDBJ whole genome shotgun (WGS) entry which is preliminary data.</text>
</comment>
<sequence length="153" mass="16633">MPTLDTEAQFKFLLCCIKHSTAGKVNFNEVASELGIISKAAAAKRYERLLKSHDITVSTPRKPGKGATSGKDNHDNENDGETKGVKTPASKKRKRGQASAAVKDDEDEDETPVKKERGTVKKEKSVKKEEDTSGDVKVKKEAAAANVVDYISE</sequence>
<keyword evidence="4" id="KW-1185">Reference proteome</keyword>
<dbReference type="Pfam" id="PF22980">
    <property type="entry name" value="Myb_DNA-bind_8"/>
    <property type="match status" value="1"/>
</dbReference>
<gene>
    <name evidence="3" type="ORF">MFIFM68171_03261</name>
</gene>
<proteinExistence type="predicted"/>